<dbReference type="Gene3D" id="1.20.140.150">
    <property type="match status" value="1"/>
</dbReference>
<comment type="subcellular location">
    <subcellularLocation>
        <location evidence="1">Membrane</location>
        <topology evidence="1">Multi-pass membrane protein</topology>
    </subcellularLocation>
</comment>
<keyword evidence="4 6" id="KW-0472">Membrane</keyword>
<dbReference type="PANTHER" id="PTHR12489">
    <property type="entry name" value="LIPOMA HMGIC FUSION PARTNER-LIKE PROTEIN"/>
    <property type="match status" value="1"/>
</dbReference>
<feature type="transmembrane region" description="Helical" evidence="6">
    <location>
        <begin position="24"/>
        <end position="45"/>
    </location>
</feature>
<keyword evidence="8" id="KW-1185">Reference proteome</keyword>
<dbReference type="EMBL" id="JACMRX010000001">
    <property type="protein sequence ID" value="KAF7998072.1"/>
    <property type="molecule type" value="Genomic_DNA"/>
</dbReference>
<dbReference type="AlphaFoldDB" id="A0A835CW27"/>
<dbReference type="InterPro" id="IPR019372">
    <property type="entry name" value="LHFPL"/>
</dbReference>
<dbReference type="OrthoDB" id="5873721at2759"/>
<organism evidence="7 8">
    <name type="scientific">Aphidius gifuensis</name>
    <name type="common">Parasitoid wasp</name>
    <dbReference type="NCBI Taxonomy" id="684658"/>
    <lineage>
        <taxon>Eukaryota</taxon>
        <taxon>Metazoa</taxon>
        <taxon>Ecdysozoa</taxon>
        <taxon>Arthropoda</taxon>
        <taxon>Hexapoda</taxon>
        <taxon>Insecta</taxon>
        <taxon>Pterygota</taxon>
        <taxon>Neoptera</taxon>
        <taxon>Endopterygota</taxon>
        <taxon>Hymenoptera</taxon>
        <taxon>Apocrita</taxon>
        <taxon>Ichneumonoidea</taxon>
        <taxon>Braconidae</taxon>
        <taxon>Aphidiinae</taxon>
        <taxon>Aphidius</taxon>
    </lineage>
</organism>
<dbReference type="Proteomes" id="UP000639338">
    <property type="component" value="Unassembled WGS sequence"/>
</dbReference>
<dbReference type="PANTHER" id="PTHR12489:SF1">
    <property type="entry name" value="LP10272P"/>
    <property type="match status" value="1"/>
</dbReference>
<reference evidence="7 8" key="1">
    <citation type="submission" date="2020-08" db="EMBL/GenBank/DDBJ databases">
        <title>Aphidius gifuensis genome sequencing and assembly.</title>
        <authorList>
            <person name="Du Z."/>
        </authorList>
    </citation>
    <scope>NUCLEOTIDE SEQUENCE [LARGE SCALE GENOMIC DNA]</scope>
    <source>
        <strain evidence="7">YNYX2018</strain>
        <tissue evidence="7">Adults</tissue>
    </source>
</reference>
<evidence type="ECO:0000256" key="3">
    <source>
        <dbReference type="ARBA" id="ARBA00022989"/>
    </source>
</evidence>
<feature type="transmembrane region" description="Helical" evidence="6">
    <location>
        <begin position="126"/>
        <end position="148"/>
    </location>
</feature>
<sequence>MGSKIEYVESSHIYATNYIRNSKAIGVLWGIFTICYSIIGTVAFVTPEWIGDLEHENPGRFGLWSRCSYGANGDFGEECIGRLDDISTILNVPFRASTILVGFAVIISFVTILSMLLFFFCRSTKVYYLCGWMQIISAICMGIGVGVYPLGWDSPTVRAVCGATSTRYNPGACAIRWAIPLAAIAALDAITLAILAFMLAARHVKLQPEPFNNGSLYKGEVNPGYVNEAQSVAGSRKSLSLRPVLLVAPPEQDRYSELSRAKSHSHHSLYSPGPHQVHTLSNNTLNHSQRNFQL</sequence>
<accession>A0A835CW27</accession>
<evidence type="ECO:0008006" key="9">
    <source>
        <dbReference type="Google" id="ProtNLM"/>
    </source>
</evidence>
<evidence type="ECO:0000256" key="2">
    <source>
        <dbReference type="ARBA" id="ARBA00022692"/>
    </source>
</evidence>
<evidence type="ECO:0000256" key="6">
    <source>
        <dbReference type="SAM" id="Phobius"/>
    </source>
</evidence>
<dbReference type="GO" id="GO:0005886">
    <property type="term" value="C:plasma membrane"/>
    <property type="evidence" value="ECO:0007669"/>
    <property type="project" value="TreeGrafter"/>
</dbReference>
<feature type="transmembrane region" description="Helical" evidence="6">
    <location>
        <begin position="99"/>
        <end position="119"/>
    </location>
</feature>
<evidence type="ECO:0000256" key="4">
    <source>
        <dbReference type="ARBA" id="ARBA00023136"/>
    </source>
</evidence>
<comment type="caution">
    <text evidence="7">The sequence shown here is derived from an EMBL/GenBank/DDBJ whole genome shotgun (WGS) entry which is preliminary data.</text>
</comment>
<gene>
    <name evidence="7" type="ORF">HCN44_009470</name>
</gene>
<keyword evidence="3 6" id="KW-1133">Transmembrane helix</keyword>
<evidence type="ECO:0000256" key="5">
    <source>
        <dbReference type="SAM" id="MobiDB-lite"/>
    </source>
</evidence>
<keyword evidence="2 6" id="KW-0812">Transmembrane</keyword>
<evidence type="ECO:0000256" key="1">
    <source>
        <dbReference type="ARBA" id="ARBA00004141"/>
    </source>
</evidence>
<feature type="region of interest" description="Disordered" evidence="5">
    <location>
        <begin position="257"/>
        <end position="294"/>
    </location>
</feature>
<evidence type="ECO:0000313" key="8">
    <source>
        <dbReference type="Proteomes" id="UP000639338"/>
    </source>
</evidence>
<feature type="compositionally biased region" description="Polar residues" evidence="5">
    <location>
        <begin position="278"/>
        <end position="294"/>
    </location>
</feature>
<dbReference type="GO" id="GO:0007605">
    <property type="term" value="P:sensory perception of sound"/>
    <property type="evidence" value="ECO:0007669"/>
    <property type="project" value="TreeGrafter"/>
</dbReference>
<name>A0A835CW27_APHGI</name>
<dbReference type="Pfam" id="PF10242">
    <property type="entry name" value="L_HMGIC_fpl"/>
    <property type="match status" value="1"/>
</dbReference>
<feature type="transmembrane region" description="Helical" evidence="6">
    <location>
        <begin position="177"/>
        <end position="201"/>
    </location>
</feature>
<evidence type="ECO:0000313" key="7">
    <source>
        <dbReference type="EMBL" id="KAF7998072.1"/>
    </source>
</evidence>
<proteinExistence type="predicted"/>
<protein>
    <recommendedName>
        <fullName evidence="9">Lipoma HMGIC fusion partner-like 3 protein</fullName>
    </recommendedName>
</protein>